<feature type="signal peptide" evidence="1">
    <location>
        <begin position="1"/>
        <end position="28"/>
    </location>
</feature>
<protein>
    <recommendedName>
        <fullName evidence="4">Large exoprotein involved in heme utilization or adhesion</fullName>
    </recommendedName>
</protein>
<keyword evidence="3" id="KW-1185">Reference proteome</keyword>
<dbReference type="Proteomes" id="UP000036449">
    <property type="component" value="Unassembled WGS sequence"/>
</dbReference>
<evidence type="ECO:0000256" key="1">
    <source>
        <dbReference type="SAM" id="SignalP"/>
    </source>
</evidence>
<dbReference type="OrthoDB" id="7933613at2"/>
<reference evidence="2 3" key="1">
    <citation type="submission" date="2015-03" db="EMBL/GenBank/DDBJ databases">
        <title>Genome sequencing of Methylobacterium tarhaniae DSM 25844.</title>
        <authorList>
            <person name="Chaudhry V."/>
            <person name="Patil P.B."/>
        </authorList>
    </citation>
    <scope>NUCLEOTIDE SEQUENCE [LARGE SCALE GENOMIC DNA]</scope>
    <source>
        <strain evidence="2 3">DSM 25844</strain>
    </source>
</reference>
<dbReference type="PATRIC" id="fig|1187852.3.peg.6331"/>
<evidence type="ECO:0000313" key="3">
    <source>
        <dbReference type="Proteomes" id="UP000036449"/>
    </source>
</evidence>
<sequence>MTPSRRPVLAPALLLALAASGLAETACAAPASANRFDGAWSVVATAETGSCTGPYRYPIVIRNGIVDDAGRHGVDASGRATTDGRITGTIRSGLASVSVAGRLRGAAGSGRWSLAGFSPCTGRWTARRTG</sequence>
<dbReference type="RefSeq" id="WP_048451113.1">
    <property type="nucleotide sequence ID" value="NZ_JBNNPJ010000150.1"/>
</dbReference>
<dbReference type="InterPro" id="IPR006311">
    <property type="entry name" value="TAT_signal"/>
</dbReference>
<evidence type="ECO:0000313" key="2">
    <source>
        <dbReference type="EMBL" id="KMO41701.1"/>
    </source>
</evidence>
<comment type="caution">
    <text evidence="2">The sequence shown here is derived from an EMBL/GenBank/DDBJ whole genome shotgun (WGS) entry which is preliminary data.</text>
</comment>
<gene>
    <name evidence="2" type="ORF">VQ03_12025</name>
</gene>
<proteinExistence type="predicted"/>
<dbReference type="AlphaFoldDB" id="A0A0J6VR50"/>
<dbReference type="EMBL" id="LABZ01000078">
    <property type="protein sequence ID" value="KMO41701.1"/>
    <property type="molecule type" value="Genomic_DNA"/>
</dbReference>
<name>A0A0J6VR50_9HYPH</name>
<keyword evidence="1" id="KW-0732">Signal</keyword>
<dbReference type="PROSITE" id="PS51318">
    <property type="entry name" value="TAT"/>
    <property type="match status" value="1"/>
</dbReference>
<feature type="chain" id="PRO_5005283077" description="Large exoprotein involved in heme utilization or adhesion" evidence="1">
    <location>
        <begin position="29"/>
        <end position="130"/>
    </location>
</feature>
<organism evidence="2 3">
    <name type="scientific">Methylobacterium tarhaniae</name>
    <dbReference type="NCBI Taxonomy" id="1187852"/>
    <lineage>
        <taxon>Bacteria</taxon>
        <taxon>Pseudomonadati</taxon>
        <taxon>Pseudomonadota</taxon>
        <taxon>Alphaproteobacteria</taxon>
        <taxon>Hyphomicrobiales</taxon>
        <taxon>Methylobacteriaceae</taxon>
        <taxon>Methylobacterium</taxon>
    </lineage>
</organism>
<evidence type="ECO:0008006" key="4">
    <source>
        <dbReference type="Google" id="ProtNLM"/>
    </source>
</evidence>
<accession>A0A0J6VR50</accession>